<dbReference type="PhylomeDB" id="B4MJA0"/>
<dbReference type="GO" id="GO:0005634">
    <property type="term" value="C:nucleus"/>
    <property type="evidence" value="ECO:0007669"/>
    <property type="project" value="UniProtKB-SubCell"/>
</dbReference>
<dbReference type="Proteomes" id="UP000007798">
    <property type="component" value="Unassembled WGS sequence"/>
</dbReference>
<dbReference type="KEGG" id="dwi:6638061"/>
<reference evidence="5 6" key="1">
    <citation type="journal article" date="2007" name="Nature">
        <title>Evolution of genes and genomes on the Drosophila phylogeny.</title>
        <authorList>
            <consortium name="Drosophila 12 Genomes Consortium"/>
            <person name="Clark A.G."/>
            <person name="Eisen M.B."/>
            <person name="Smith D.R."/>
            <person name="Bergman C.M."/>
            <person name="Oliver B."/>
            <person name="Markow T.A."/>
            <person name="Kaufman T.C."/>
            <person name="Kellis M."/>
            <person name="Gelbart W."/>
            <person name="Iyer V.N."/>
            <person name="Pollard D.A."/>
            <person name="Sackton T.B."/>
            <person name="Larracuente A.M."/>
            <person name="Singh N.D."/>
            <person name="Abad J.P."/>
            <person name="Abt D.N."/>
            <person name="Adryan B."/>
            <person name="Aguade M."/>
            <person name="Akashi H."/>
            <person name="Anderson W.W."/>
            <person name="Aquadro C.F."/>
            <person name="Ardell D.H."/>
            <person name="Arguello R."/>
            <person name="Artieri C.G."/>
            <person name="Barbash D.A."/>
            <person name="Barker D."/>
            <person name="Barsanti P."/>
            <person name="Batterham P."/>
            <person name="Batzoglou S."/>
            <person name="Begun D."/>
            <person name="Bhutkar A."/>
            <person name="Blanco E."/>
            <person name="Bosak S.A."/>
            <person name="Bradley R.K."/>
            <person name="Brand A.D."/>
            <person name="Brent M.R."/>
            <person name="Brooks A.N."/>
            <person name="Brown R.H."/>
            <person name="Butlin R.K."/>
            <person name="Caggese C."/>
            <person name="Calvi B.R."/>
            <person name="Bernardo de Carvalho A."/>
            <person name="Caspi A."/>
            <person name="Castrezana S."/>
            <person name="Celniker S.E."/>
            <person name="Chang J.L."/>
            <person name="Chapple C."/>
            <person name="Chatterji S."/>
            <person name="Chinwalla A."/>
            <person name="Civetta A."/>
            <person name="Clifton S.W."/>
            <person name="Comeron J.M."/>
            <person name="Costello J.C."/>
            <person name="Coyne J.A."/>
            <person name="Daub J."/>
            <person name="David R.G."/>
            <person name="Delcher A.L."/>
            <person name="Delehaunty K."/>
            <person name="Do C.B."/>
            <person name="Ebling H."/>
            <person name="Edwards K."/>
            <person name="Eickbush T."/>
            <person name="Evans J.D."/>
            <person name="Filipski A."/>
            <person name="Findeiss S."/>
            <person name="Freyhult E."/>
            <person name="Fulton L."/>
            <person name="Fulton R."/>
            <person name="Garcia A.C."/>
            <person name="Gardiner A."/>
            <person name="Garfield D.A."/>
            <person name="Garvin B.E."/>
            <person name="Gibson G."/>
            <person name="Gilbert D."/>
            <person name="Gnerre S."/>
            <person name="Godfrey J."/>
            <person name="Good R."/>
            <person name="Gotea V."/>
            <person name="Gravely B."/>
            <person name="Greenberg A.J."/>
            <person name="Griffiths-Jones S."/>
            <person name="Gross S."/>
            <person name="Guigo R."/>
            <person name="Gustafson E.A."/>
            <person name="Haerty W."/>
            <person name="Hahn M.W."/>
            <person name="Halligan D.L."/>
            <person name="Halpern A.L."/>
            <person name="Halter G.M."/>
            <person name="Han M.V."/>
            <person name="Heger A."/>
            <person name="Hillier L."/>
            <person name="Hinrichs A.S."/>
            <person name="Holmes I."/>
            <person name="Hoskins R.A."/>
            <person name="Hubisz M.J."/>
            <person name="Hultmark D."/>
            <person name="Huntley M.A."/>
            <person name="Jaffe D.B."/>
            <person name="Jagadeeshan S."/>
            <person name="Jeck W.R."/>
            <person name="Johnson J."/>
            <person name="Jones C.D."/>
            <person name="Jordan W.C."/>
            <person name="Karpen G.H."/>
            <person name="Kataoka E."/>
            <person name="Keightley P.D."/>
            <person name="Kheradpour P."/>
            <person name="Kirkness E.F."/>
            <person name="Koerich L.B."/>
            <person name="Kristiansen K."/>
            <person name="Kudrna D."/>
            <person name="Kulathinal R.J."/>
            <person name="Kumar S."/>
            <person name="Kwok R."/>
            <person name="Lander E."/>
            <person name="Langley C.H."/>
            <person name="Lapoint R."/>
            <person name="Lazzaro B.P."/>
            <person name="Lee S.J."/>
            <person name="Levesque L."/>
            <person name="Li R."/>
            <person name="Lin C.F."/>
            <person name="Lin M.F."/>
            <person name="Lindblad-Toh K."/>
            <person name="Llopart A."/>
            <person name="Long M."/>
            <person name="Low L."/>
            <person name="Lozovsky E."/>
            <person name="Lu J."/>
            <person name="Luo M."/>
            <person name="Machado C.A."/>
            <person name="Makalowski W."/>
            <person name="Marzo M."/>
            <person name="Matsuda M."/>
            <person name="Matzkin L."/>
            <person name="McAllister B."/>
            <person name="McBride C.S."/>
            <person name="McKernan B."/>
            <person name="McKernan K."/>
            <person name="Mendez-Lago M."/>
            <person name="Minx P."/>
            <person name="Mollenhauer M.U."/>
            <person name="Montooth K."/>
            <person name="Mount S.M."/>
            <person name="Mu X."/>
            <person name="Myers E."/>
            <person name="Negre B."/>
            <person name="Newfeld S."/>
            <person name="Nielsen R."/>
            <person name="Noor M.A."/>
            <person name="O'Grady P."/>
            <person name="Pachter L."/>
            <person name="Papaceit M."/>
            <person name="Parisi M.J."/>
            <person name="Parisi M."/>
            <person name="Parts L."/>
            <person name="Pedersen J.S."/>
            <person name="Pesole G."/>
            <person name="Phillippy A.M."/>
            <person name="Ponting C.P."/>
            <person name="Pop M."/>
            <person name="Porcelli D."/>
            <person name="Powell J.R."/>
            <person name="Prohaska S."/>
            <person name="Pruitt K."/>
            <person name="Puig M."/>
            <person name="Quesneville H."/>
            <person name="Ram K.R."/>
            <person name="Rand D."/>
            <person name="Rasmussen M.D."/>
            <person name="Reed L.K."/>
            <person name="Reenan R."/>
            <person name="Reily A."/>
            <person name="Remington K.A."/>
            <person name="Rieger T.T."/>
            <person name="Ritchie M.G."/>
            <person name="Robin C."/>
            <person name="Rogers Y.H."/>
            <person name="Rohde C."/>
            <person name="Rozas J."/>
            <person name="Rubenfield M.J."/>
            <person name="Ruiz A."/>
            <person name="Russo S."/>
            <person name="Salzberg S.L."/>
            <person name="Sanchez-Gracia A."/>
            <person name="Saranga D.J."/>
            <person name="Sato H."/>
            <person name="Schaeffer S.W."/>
            <person name="Schatz M.C."/>
            <person name="Schlenke T."/>
            <person name="Schwartz R."/>
            <person name="Segarra C."/>
            <person name="Singh R.S."/>
            <person name="Sirot L."/>
            <person name="Sirota M."/>
            <person name="Sisneros N.B."/>
            <person name="Smith C.D."/>
            <person name="Smith T.F."/>
            <person name="Spieth J."/>
            <person name="Stage D.E."/>
            <person name="Stark A."/>
            <person name="Stephan W."/>
            <person name="Strausberg R.L."/>
            <person name="Strempel S."/>
            <person name="Sturgill D."/>
            <person name="Sutton G."/>
            <person name="Sutton G.G."/>
            <person name="Tao W."/>
            <person name="Teichmann S."/>
            <person name="Tobari Y.N."/>
            <person name="Tomimura Y."/>
            <person name="Tsolas J.M."/>
            <person name="Valente V.L."/>
            <person name="Venter E."/>
            <person name="Venter J.C."/>
            <person name="Vicario S."/>
            <person name="Vieira F.G."/>
            <person name="Vilella A.J."/>
            <person name="Villasante A."/>
            <person name="Walenz B."/>
            <person name="Wang J."/>
            <person name="Wasserman M."/>
            <person name="Watts T."/>
            <person name="Wilson D."/>
            <person name="Wilson R.K."/>
            <person name="Wing R.A."/>
            <person name="Wolfner M.F."/>
            <person name="Wong A."/>
            <person name="Wong G.K."/>
            <person name="Wu C.I."/>
            <person name="Wu G."/>
            <person name="Yamamoto D."/>
            <person name="Yang H.P."/>
            <person name="Yang S.P."/>
            <person name="Yorke J.A."/>
            <person name="Yoshida K."/>
            <person name="Zdobnov E."/>
            <person name="Zhang P."/>
            <person name="Zhang Y."/>
            <person name="Zimin A.V."/>
            <person name="Baldwin J."/>
            <person name="Abdouelleil A."/>
            <person name="Abdulkadir J."/>
            <person name="Abebe A."/>
            <person name="Abera B."/>
            <person name="Abreu J."/>
            <person name="Acer S.C."/>
            <person name="Aftuck L."/>
            <person name="Alexander A."/>
            <person name="An P."/>
            <person name="Anderson E."/>
            <person name="Anderson S."/>
            <person name="Arachi H."/>
            <person name="Azer M."/>
            <person name="Bachantsang P."/>
            <person name="Barry A."/>
            <person name="Bayul T."/>
            <person name="Berlin A."/>
            <person name="Bessette D."/>
            <person name="Bloom T."/>
            <person name="Blye J."/>
            <person name="Boguslavskiy L."/>
            <person name="Bonnet C."/>
            <person name="Boukhgalter B."/>
            <person name="Bourzgui I."/>
            <person name="Brown A."/>
            <person name="Cahill P."/>
            <person name="Channer S."/>
            <person name="Cheshatsang Y."/>
            <person name="Chuda L."/>
            <person name="Citroen M."/>
            <person name="Collymore A."/>
            <person name="Cooke P."/>
            <person name="Costello M."/>
            <person name="D'Aco K."/>
            <person name="Daza R."/>
            <person name="De Haan G."/>
            <person name="DeGray S."/>
            <person name="DeMaso C."/>
            <person name="Dhargay N."/>
            <person name="Dooley K."/>
            <person name="Dooley E."/>
            <person name="Doricent M."/>
            <person name="Dorje P."/>
            <person name="Dorjee K."/>
            <person name="Dupes A."/>
            <person name="Elong R."/>
            <person name="Falk J."/>
            <person name="Farina A."/>
            <person name="Faro S."/>
            <person name="Ferguson D."/>
            <person name="Fisher S."/>
            <person name="Foley C.D."/>
            <person name="Franke A."/>
            <person name="Friedrich D."/>
            <person name="Gadbois L."/>
            <person name="Gearin G."/>
            <person name="Gearin C.R."/>
            <person name="Giannoukos G."/>
            <person name="Goode T."/>
            <person name="Graham J."/>
            <person name="Grandbois E."/>
            <person name="Grewal S."/>
            <person name="Gyaltsen K."/>
            <person name="Hafez N."/>
            <person name="Hagos B."/>
            <person name="Hall J."/>
            <person name="Henson C."/>
            <person name="Hollinger A."/>
            <person name="Honan T."/>
            <person name="Huard M.D."/>
            <person name="Hughes L."/>
            <person name="Hurhula B."/>
            <person name="Husby M.E."/>
            <person name="Kamat A."/>
            <person name="Kanga B."/>
            <person name="Kashin S."/>
            <person name="Khazanovich D."/>
            <person name="Kisner P."/>
            <person name="Lance K."/>
            <person name="Lara M."/>
            <person name="Lee W."/>
            <person name="Lennon N."/>
            <person name="Letendre F."/>
            <person name="LeVine R."/>
            <person name="Lipovsky A."/>
            <person name="Liu X."/>
            <person name="Liu J."/>
            <person name="Liu S."/>
            <person name="Lokyitsang T."/>
            <person name="Lokyitsang Y."/>
            <person name="Lubonja R."/>
            <person name="Lui A."/>
            <person name="MacDonald P."/>
            <person name="Magnisalis V."/>
            <person name="Maru K."/>
            <person name="Matthews C."/>
            <person name="McCusker W."/>
            <person name="McDonough S."/>
            <person name="Mehta T."/>
            <person name="Meldrim J."/>
            <person name="Meneus L."/>
            <person name="Mihai O."/>
            <person name="Mihalev A."/>
            <person name="Mihova T."/>
            <person name="Mittelman R."/>
            <person name="Mlenga V."/>
            <person name="Montmayeur A."/>
            <person name="Mulrain L."/>
            <person name="Navidi A."/>
            <person name="Naylor J."/>
            <person name="Negash T."/>
            <person name="Nguyen T."/>
            <person name="Nguyen N."/>
            <person name="Nicol R."/>
            <person name="Norbu C."/>
            <person name="Norbu N."/>
            <person name="Novod N."/>
            <person name="O'Neill B."/>
            <person name="Osman S."/>
            <person name="Markiewicz E."/>
            <person name="Oyono O.L."/>
            <person name="Patti C."/>
            <person name="Phunkhang P."/>
            <person name="Pierre F."/>
            <person name="Priest M."/>
            <person name="Raghuraman S."/>
            <person name="Rege F."/>
            <person name="Reyes R."/>
            <person name="Rise C."/>
            <person name="Rogov P."/>
            <person name="Ross K."/>
            <person name="Ryan E."/>
            <person name="Settipalli S."/>
            <person name="Shea T."/>
            <person name="Sherpa N."/>
            <person name="Shi L."/>
            <person name="Shih D."/>
            <person name="Sparrow T."/>
            <person name="Spaulding J."/>
            <person name="Stalker J."/>
            <person name="Stange-Thomann N."/>
            <person name="Stavropoulos S."/>
            <person name="Stone C."/>
            <person name="Strader C."/>
            <person name="Tesfaye S."/>
            <person name="Thomson T."/>
            <person name="Thoulutsang Y."/>
            <person name="Thoulutsang D."/>
            <person name="Topham K."/>
            <person name="Topping I."/>
            <person name="Tsamla T."/>
            <person name="Vassiliev H."/>
            <person name="Vo A."/>
            <person name="Wangchuk T."/>
            <person name="Wangdi T."/>
            <person name="Weiand M."/>
            <person name="Wilkinson J."/>
            <person name="Wilson A."/>
            <person name="Yadav S."/>
            <person name="Young G."/>
            <person name="Yu Q."/>
            <person name="Zembek L."/>
            <person name="Zhong D."/>
            <person name="Zimmer A."/>
            <person name="Zwirko Z."/>
            <person name="Jaffe D.B."/>
            <person name="Alvarez P."/>
            <person name="Brockman W."/>
            <person name="Butler J."/>
            <person name="Chin C."/>
            <person name="Gnerre S."/>
            <person name="Grabherr M."/>
            <person name="Kleber M."/>
            <person name="Mauceli E."/>
            <person name="MacCallum I."/>
        </authorList>
    </citation>
    <scope>NUCLEOTIDE SEQUENCE [LARGE SCALE GENOMIC DNA]</scope>
    <source>
        <strain evidence="6">Tucson 14030-0811.24</strain>
    </source>
</reference>
<dbReference type="InterPro" id="IPR005033">
    <property type="entry name" value="YEATS"/>
</dbReference>
<dbReference type="PANTHER" id="PTHR47573">
    <property type="entry name" value="PROTEIN AF-9 HOMOLOG"/>
    <property type="match status" value="1"/>
</dbReference>
<evidence type="ECO:0000259" key="4">
    <source>
        <dbReference type="PROSITE" id="PS51037"/>
    </source>
</evidence>
<sequence length="233" mass="26573">MSYTNLMQHQSVMDGCQRVSCNRSYSTTGGGALMGGGVGQRVVISKEFAIGCKLEQKDCYQPQVVERTWCVYIRELDNVDMGCYVRRVSFRMSPRLPLRLHVADASPFEITEVLDTDFPIEMQVEYSDVKMTPTTYIYQPKGILNGKHCLDIRHDFKGEEHKDRMAFVNPSESMRLSLTTPTPPKVQTSHEQRGGELLLPIKKEKGKVKTQKPQQPKWRLNIRGPLLPPLDKD</sequence>
<evidence type="ECO:0000256" key="3">
    <source>
        <dbReference type="SAM" id="MobiDB-lite"/>
    </source>
</evidence>
<keyword evidence="1 2" id="KW-0539">Nucleus</keyword>
<dbReference type="eggNOG" id="KOG3149">
    <property type="taxonomic scope" value="Eukaryota"/>
</dbReference>
<proteinExistence type="predicted"/>
<evidence type="ECO:0000313" key="5">
    <source>
        <dbReference type="EMBL" id="EDW72189.1"/>
    </source>
</evidence>
<dbReference type="OrthoDB" id="16041at2759"/>
<organism evidence="5 6">
    <name type="scientific">Drosophila willistoni</name>
    <name type="common">Fruit fly</name>
    <dbReference type="NCBI Taxonomy" id="7260"/>
    <lineage>
        <taxon>Eukaryota</taxon>
        <taxon>Metazoa</taxon>
        <taxon>Ecdysozoa</taxon>
        <taxon>Arthropoda</taxon>
        <taxon>Hexapoda</taxon>
        <taxon>Insecta</taxon>
        <taxon>Pterygota</taxon>
        <taxon>Neoptera</taxon>
        <taxon>Endopterygota</taxon>
        <taxon>Diptera</taxon>
        <taxon>Brachycera</taxon>
        <taxon>Muscomorpha</taxon>
        <taxon>Ephydroidea</taxon>
        <taxon>Drosophilidae</taxon>
        <taxon>Drosophila</taxon>
        <taxon>Sophophora</taxon>
    </lineage>
</organism>
<feature type="domain" description="YEATS" evidence="4">
    <location>
        <begin position="38"/>
        <end position="181"/>
    </location>
</feature>
<dbReference type="HOGENOM" id="CLU_086773_1_0_1"/>
<evidence type="ECO:0000313" key="6">
    <source>
        <dbReference type="Proteomes" id="UP000007798"/>
    </source>
</evidence>
<feature type="compositionally biased region" description="Polar residues" evidence="3">
    <location>
        <begin position="171"/>
        <end position="187"/>
    </location>
</feature>
<dbReference type="STRING" id="7260.B4MJA0"/>
<gene>
    <name evidence="5" type="primary">Dwil\GK10266</name>
    <name evidence="5" type="ORF">Dwil_GK10266</name>
</gene>
<dbReference type="Gene3D" id="2.60.40.1970">
    <property type="entry name" value="YEATS domain"/>
    <property type="match status" value="1"/>
</dbReference>
<dbReference type="OMA" id="QGHERRD"/>
<dbReference type="EMBL" id="CH963738">
    <property type="protein sequence ID" value="EDW72189.1"/>
    <property type="molecule type" value="Genomic_DNA"/>
</dbReference>
<feature type="region of interest" description="Disordered" evidence="3">
    <location>
        <begin position="171"/>
        <end position="233"/>
    </location>
</feature>
<dbReference type="InterPro" id="IPR038704">
    <property type="entry name" value="YEAST_sf"/>
</dbReference>
<dbReference type="Pfam" id="PF03366">
    <property type="entry name" value="YEATS"/>
    <property type="match status" value="1"/>
</dbReference>
<evidence type="ECO:0000256" key="1">
    <source>
        <dbReference type="ARBA" id="ARBA00023242"/>
    </source>
</evidence>
<dbReference type="GO" id="GO:0006355">
    <property type="term" value="P:regulation of DNA-templated transcription"/>
    <property type="evidence" value="ECO:0007669"/>
    <property type="project" value="InterPro"/>
</dbReference>
<evidence type="ECO:0000256" key="2">
    <source>
        <dbReference type="PROSITE-ProRule" id="PRU00376"/>
    </source>
</evidence>
<comment type="subcellular location">
    <subcellularLocation>
        <location evidence="2">Nucleus</location>
    </subcellularLocation>
</comment>
<dbReference type="PROSITE" id="PS51037">
    <property type="entry name" value="YEATS"/>
    <property type="match status" value="1"/>
</dbReference>
<dbReference type="InParanoid" id="B4MJA0"/>
<accession>B4MJA0</accession>
<dbReference type="AlphaFoldDB" id="B4MJA0"/>
<keyword evidence="6" id="KW-1185">Reference proteome</keyword>
<name>B4MJA0_DROWI</name>
<protein>
    <recommendedName>
        <fullName evidence="4">YEATS domain-containing protein</fullName>
    </recommendedName>
</protein>
<dbReference type="InterPro" id="IPR055129">
    <property type="entry name" value="YEATS_dom"/>
</dbReference>